<organism evidence="2 3">
    <name type="scientific">Sphaerisporangium siamense</name>
    <dbReference type="NCBI Taxonomy" id="795645"/>
    <lineage>
        <taxon>Bacteria</taxon>
        <taxon>Bacillati</taxon>
        <taxon>Actinomycetota</taxon>
        <taxon>Actinomycetes</taxon>
        <taxon>Streptosporangiales</taxon>
        <taxon>Streptosporangiaceae</taxon>
        <taxon>Sphaerisporangium</taxon>
    </lineage>
</organism>
<comment type="caution">
    <text evidence="2">The sequence shown here is derived from an EMBL/GenBank/DDBJ whole genome shotgun (WGS) entry which is preliminary data.</text>
</comment>
<evidence type="ECO:0008006" key="4">
    <source>
        <dbReference type="Google" id="ProtNLM"/>
    </source>
</evidence>
<evidence type="ECO:0000313" key="2">
    <source>
        <dbReference type="EMBL" id="MBB4699635.1"/>
    </source>
</evidence>
<dbReference type="RefSeq" id="WP_184877310.1">
    <property type="nucleotide sequence ID" value="NZ_BOOV01000053.1"/>
</dbReference>
<dbReference type="GO" id="GO:0004658">
    <property type="term" value="F:propionyl-CoA carboxylase activity"/>
    <property type="evidence" value="ECO:0007669"/>
    <property type="project" value="InterPro"/>
</dbReference>
<accession>A0A7W7D5F9</accession>
<name>A0A7W7D5F9_9ACTN</name>
<feature type="region of interest" description="Disordered" evidence="1">
    <location>
        <begin position="25"/>
        <end position="63"/>
    </location>
</feature>
<dbReference type="AlphaFoldDB" id="A0A7W7D5F9"/>
<protein>
    <recommendedName>
        <fullName evidence="4">Acyl-CoA carboxylase subunit epsilon</fullName>
    </recommendedName>
</protein>
<dbReference type="GO" id="GO:0003989">
    <property type="term" value="F:acetyl-CoA carboxylase activity"/>
    <property type="evidence" value="ECO:0007669"/>
    <property type="project" value="InterPro"/>
</dbReference>
<proteinExistence type="predicted"/>
<evidence type="ECO:0000313" key="3">
    <source>
        <dbReference type="Proteomes" id="UP000542210"/>
    </source>
</evidence>
<dbReference type="Pfam" id="PF13822">
    <property type="entry name" value="ACC_epsilon"/>
    <property type="match status" value="1"/>
</dbReference>
<reference evidence="2 3" key="1">
    <citation type="submission" date="2020-08" db="EMBL/GenBank/DDBJ databases">
        <title>Sequencing the genomes of 1000 actinobacteria strains.</title>
        <authorList>
            <person name="Klenk H.-P."/>
        </authorList>
    </citation>
    <scope>NUCLEOTIDE SEQUENCE [LARGE SCALE GENOMIC DNA]</scope>
    <source>
        <strain evidence="2 3">DSM 45784</strain>
    </source>
</reference>
<dbReference type="Proteomes" id="UP000542210">
    <property type="component" value="Unassembled WGS sequence"/>
</dbReference>
<evidence type="ECO:0000256" key="1">
    <source>
        <dbReference type="SAM" id="MobiDB-lite"/>
    </source>
</evidence>
<dbReference type="EMBL" id="JACHND010000001">
    <property type="protein sequence ID" value="MBB4699635.1"/>
    <property type="molecule type" value="Genomic_DNA"/>
</dbReference>
<feature type="compositionally biased region" description="Pro residues" evidence="1">
    <location>
        <begin position="28"/>
        <end position="38"/>
    </location>
</feature>
<dbReference type="InterPro" id="IPR032716">
    <property type="entry name" value="ACC_epsilon"/>
</dbReference>
<gene>
    <name evidence="2" type="ORF">BJ982_001179</name>
</gene>
<keyword evidence="3" id="KW-1185">Reference proteome</keyword>
<sequence>MNVVTGHPTPEELAALVVALRVARAAAPAPPPPAPRPRPALRGPLATGPRGWRESRWNLGRSL</sequence>